<reference evidence="1 2" key="1">
    <citation type="journal article" date="2014" name="PLoS ONE">
        <title>Improving the Safety of Staphylococcus aureus Polyvalent Phages by Their Production on a Staphylococcus xylosus Strain.</title>
        <authorList>
            <person name="El Haddad L."/>
            <person name="Ben Abdallah N."/>
            <person name="Plante P.L."/>
            <person name="Dumaresq J."/>
            <person name="Katsarava R."/>
            <person name="Labrie S."/>
            <person name="Corbeil J."/>
            <person name="St-Gelais D."/>
            <person name="Moineau S."/>
        </authorList>
    </citation>
    <scope>NUCLEOTIDE SEQUENCE [LARGE SCALE GENOMIC DNA]</scope>
</reference>
<organism evidence="1 2">
    <name type="scientific">Staphylococcus phage Team1</name>
    <dbReference type="NCBI Taxonomy" id="1262512"/>
    <lineage>
        <taxon>Viruses</taxon>
        <taxon>Duplodnaviria</taxon>
        <taxon>Heunggongvirae</taxon>
        <taxon>Uroviricota</taxon>
        <taxon>Caudoviricetes</taxon>
        <taxon>Herelleviridae</taxon>
        <taxon>Twortvirinae</taxon>
        <taxon>Kayvirus</taxon>
        <taxon>Kayvirus G1</taxon>
    </lineage>
</organism>
<accession>A0A075BER2</accession>
<dbReference type="KEGG" id="vg:22276539"/>
<evidence type="ECO:0000313" key="1">
    <source>
        <dbReference type="EMBL" id="AFX93393.1"/>
    </source>
</evidence>
<dbReference type="Proteomes" id="UP000028568">
    <property type="component" value="Segment"/>
</dbReference>
<evidence type="ECO:0000313" key="2">
    <source>
        <dbReference type="Proteomes" id="UP000028568"/>
    </source>
</evidence>
<sequence length="109" mass="12384">MDRKEAMDLLSKAEILFKKHDEFSCVSDINDPMKLFSNSKDAKADDTSNSFQLEFMHDMTMYTLSYGSGQLKLIDLAEGYEAQKATIVNSFPEIIKTLEKDDSEDGKNE</sequence>
<proteinExistence type="predicted"/>
<dbReference type="GeneID" id="22276539"/>
<protein>
    <submittedName>
        <fullName evidence="1">Uncharacterized protein</fullName>
    </submittedName>
</protein>
<name>A0A075BER2_9CAUD</name>
<dbReference type="EMBL" id="KC012913">
    <property type="protein sequence ID" value="AFX93393.1"/>
    <property type="molecule type" value="Genomic_DNA"/>
</dbReference>
<dbReference type="RefSeq" id="YP_009098276.1">
    <property type="nucleotide sequence ID" value="NC_025417.1"/>
</dbReference>
<dbReference type="SMR" id="A0A075BER2"/>